<comment type="caution">
    <text evidence="6">The sequence shown here is derived from an EMBL/GenBank/DDBJ whole genome shotgun (WGS) entry which is preliminary data.</text>
</comment>
<dbReference type="PANTHER" id="PTHR46496">
    <property type="match status" value="1"/>
</dbReference>
<evidence type="ECO:0000256" key="1">
    <source>
        <dbReference type="ARBA" id="ARBA00001974"/>
    </source>
</evidence>
<evidence type="ECO:0000313" key="6">
    <source>
        <dbReference type="EMBL" id="GAC79748.1"/>
    </source>
</evidence>
<sequence length="321" mass="34140">MAALDRIDVGDAVRAAGGAVAAGAVRWRDGSWIRRPAADRLVDALGEPLVVIERSVLLSVLADRLPAGTVRYGVDVESSSDLDSDVVIGADGIASRVATAVDGPLPRTYCGYTAWRGVADASFDPVLAGEVLGPRSQFGLVPLGEDRTYWFATQQLPERSFFDDELAHVKDLVAGWATPLPDLVAATAPQNLLRNDLHDRPTAGRWADGRTVLIGDAAHPMRPHLGQGGCQAIEDAVILAACIATGPDVDSACRTFERVRRGRVTAIVRESKLIGRVVNGRPAALAGAMIRASVLGPDLLVRRHLAQIAGRAAFERNLDRV</sequence>
<keyword evidence="3" id="KW-0274">FAD</keyword>
<dbReference type="InterPro" id="IPR002938">
    <property type="entry name" value="FAD-bd"/>
</dbReference>
<evidence type="ECO:0000259" key="5">
    <source>
        <dbReference type="Pfam" id="PF01494"/>
    </source>
</evidence>
<dbReference type="Proteomes" id="UP000035009">
    <property type="component" value="Unassembled WGS sequence"/>
</dbReference>
<dbReference type="AlphaFoldDB" id="M3VB70"/>
<dbReference type="EMBL" id="BAOP01000012">
    <property type="protein sequence ID" value="GAC79748.1"/>
    <property type="molecule type" value="Genomic_DNA"/>
</dbReference>
<name>M3VB70_GORML</name>
<keyword evidence="2" id="KW-0285">Flavoprotein</keyword>
<evidence type="ECO:0000313" key="7">
    <source>
        <dbReference type="Proteomes" id="UP000035009"/>
    </source>
</evidence>
<accession>M3VB70</accession>
<dbReference type="GO" id="GO:0071949">
    <property type="term" value="F:FAD binding"/>
    <property type="evidence" value="ECO:0007669"/>
    <property type="project" value="InterPro"/>
</dbReference>
<dbReference type="PRINTS" id="PR00420">
    <property type="entry name" value="RNGMNOXGNASE"/>
</dbReference>
<comment type="cofactor">
    <cofactor evidence="1">
        <name>FAD</name>
        <dbReference type="ChEBI" id="CHEBI:57692"/>
    </cofactor>
</comment>
<dbReference type="STRING" id="410332.SAMN04488550_1779"/>
<evidence type="ECO:0000256" key="2">
    <source>
        <dbReference type="ARBA" id="ARBA00022630"/>
    </source>
</evidence>
<dbReference type="InterPro" id="IPR036188">
    <property type="entry name" value="FAD/NAD-bd_sf"/>
</dbReference>
<gene>
    <name evidence="6" type="ORF">GM1_012_00210</name>
</gene>
<evidence type="ECO:0000256" key="3">
    <source>
        <dbReference type="ARBA" id="ARBA00022827"/>
    </source>
</evidence>
<evidence type="ECO:0000256" key="4">
    <source>
        <dbReference type="ARBA" id="ARBA00023002"/>
    </source>
</evidence>
<keyword evidence="7" id="KW-1185">Reference proteome</keyword>
<protein>
    <recommendedName>
        <fullName evidence="5">FAD-binding domain-containing protein</fullName>
    </recommendedName>
</protein>
<dbReference type="GO" id="GO:0016491">
    <property type="term" value="F:oxidoreductase activity"/>
    <property type="evidence" value="ECO:0007669"/>
    <property type="project" value="UniProtKB-KW"/>
</dbReference>
<proteinExistence type="predicted"/>
<dbReference type="PANTHER" id="PTHR46496:SF1">
    <property type="entry name" value="ZEAXANTHIN EPOXIDASE, CHLOROPLASTIC"/>
    <property type="match status" value="1"/>
</dbReference>
<dbReference type="Gene3D" id="3.50.50.60">
    <property type="entry name" value="FAD/NAD(P)-binding domain"/>
    <property type="match status" value="1"/>
</dbReference>
<dbReference type="eggNOG" id="COG0654">
    <property type="taxonomic scope" value="Bacteria"/>
</dbReference>
<dbReference type="SUPFAM" id="SSF51905">
    <property type="entry name" value="FAD/NAD(P)-binding domain"/>
    <property type="match status" value="1"/>
</dbReference>
<organism evidence="6 7">
    <name type="scientific">Gordonia malaquae NBRC 108250</name>
    <dbReference type="NCBI Taxonomy" id="1223542"/>
    <lineage>
        <taxon>Bacteria</taxon>
        <taxon>Bacillati</taxon>
        <taxon>Actinomycetota</taxon>
        <taxon>Actinomycetes</taxon>
        <taxon>Mycobacteriales</taxon>
        <taxon>Gordoniaceae</taxon>
        <taxon>Gordonia</taxon>
    </lineage>
</organism>
<dbReference type="Pfam" id="PF01494">
    <property type="entry name" value="FAD_binding_3"/>
    <property type="match status" value="1"/>
</dbReference>
<feature type="domain" description="FAD-binding" evidence="5">
    <location>
        <begin position="73"/>
        <end position="270"/>
    </location>
</feature>
<keyword evidence="4" id="KW-0560">Oxidoreductase</keyword>
<reference evidence="6 7" key="1">
    <citation type="submission" date="2013-02" db="EMBL/GenBank/DDBJ databases">
        <title>Whole genome shotgun sequence of Gordonia malaquae NBRC 108250.</title>
        <authorList>
            <person name="Yoshida I."/>
            <person name="Hosoyama A."/>
            <person name="Tsuchikane K."/>
            <person name="Ando Y."/>
            <person name="Baba S."/>
            <person name="Ohji S."/>
            <person name="Hamada M."/>
            <person name="Tamura T."/>
            <person name="Yamazoe A."/>
            <person name="Yamazaki S."/>
            <person name="Fujita N."/>
        </authorList>
    </citation>
    <scope>NUCLEOTIDE SEQUENCE [LARGE SCALE GENOMIC DNA]</scope>
    <source>
        <strain evidence="6 7">NBRC 108250</strain>
    </source>
</reference>